<proteinExistence type="predicted"/>
<name>A0A517TXA2_9BACT</name>
<protein>
    <submittedName>
        <fullName evidence="1">Uncharacterized protein</fullName>
    </submittedName>
</protein>
<keyword evidence="2" id="KW-1185">Reference proteome</keyword>
<reference evidence="1 2" key="1">
    <citation type="submission" date="2019-02" db="EMBL/GenBank/DDBJ databases">
        <title>Deep-cultivation of Planctomycetes and their phenomic and genomic characterization uncovers novel biology.</title>
        <authorList>
            <person name="Wiegand S."/>
            <person name="Jogler M."/>
            <person name="Boedeker C."/>
            <person name="Pinto D."/>
            <person name="Vollmers J."/>
            <person name="Rivas-Marin E."/>
            <person name="Kohn T."/>
            <person name="Peeters S.H."/>
            <person name="Heuer A."/>
            <person name="Rast P."/>
            <person name="Oberbeckmann S."/>
            <person name="Bunk B."/>
            <person name="Jeske O."/>
            <person name="Meyerdierks A."/>
            <person name="Storesund J.E."/>
            <person name="Kallscheuer N."/>
            <person name="Luecker S."/>
            <person name="Lage O.M."/>
            <person name="Pohl T."/>
            <person name="Merkel B.J."/>
            <person name="Hornburger P."/>
            <person name="Mueller R.-W."/>
            <person name="Bruemmer F."/>
            <person name="Labrenz M."/>
            <person name="Spormann A.M."/>
            <person name="Op den Camp H."/>
            <person name="Overmann J."/>
            <person name="Amann R."/>
            <person name="Jetten M.S.M."/>
            <person name="Mascher T."/>
            <person name="Medema M.H."/>
            <person name="Devos D.P."/>
            <person name="Kaster A.-K."/>
            <person name="Ovreas L."/>
            <person name="Rohde M."/>
            <person name="Galperin M.Y."/>
            <person name="Jogler C."/>
        </authorList>
    </citation>
    <scope>NUCLEOTIDE SEQUENCE [LARGE SCALE GENOMIC DNA]</scope>
    <source>
        <strain evidence="1 2">I41</strain>
    </source>
</reference>
<organism evidence="1 2">
    <name type="scientific">Lacipirellula limnantheis</name>
    <dbReference type="NCBI Taxonomy" id="2528024"/>
    <lineage>
        <taxon>Bacteria</taxon>
        <taxon>Pseudomonadati</taxon>
        <taxon>Planctomycetota</taxon>
        <taxon>Planctomycetia</taxon>
        <taxon>Pirellulales</taxon>
        <taxon>Lacipirellulaceae</taxon>
        <taxon>Lacipirellula</taxon>
    </lineage>
</organism>
<dbReference type="EMBL" id="CP036339">
    <property type="protein sequence ID" value="QDT73005.1"/>
    <property type="molecule type" value="Genomic_DNA"/>
</dbReference>
<dbReference type="KEGG" id="llh:I41_21940"/>
<dbReference type="Proteomes" id="UP000317909">
    <property type="component" value="Chromosome"/>
</dbReference>
<accession>A0A517TXA2</accession>
<sequence length="80" mass="8875">MTARLFIQVNVHSLRDLVSSGNAYEKSAERPYPAPHAHRPRRLTGVAGKVGGKAAYMLARRDKNGFRLINYTHNGNLTAN</sequence>
<dbReference type="AlphaFoldDB" id="A0A517TXA2"/>
<evidence type="ECO:0000313" key="2">
    <source>
        <dbReference type="Proteomes" id="UP000317909"/>
    </source>
</evidence>
<evidence type="ECO:0000313" key="1">
    <source>
        <dbReference type="EMBL" id="QDT73005.1"/>
    </source>
</evidence>
<gene>
    <name evidence="1" type="ORF">I41_21940</name>
</gene>